<feature type="transmembrane region" description="Helical" evidence="1">
    <location>
        <begin position="5"/>
        <end position="23"/>
    </location>
</feature>
<name>A0ABR9EBE0_9GAMM</name>
<organism evidence="2 3">
    <name type="scientific">Pseudoalteromonas aurantia 208</name>
    <dbReference type="NCBI Taxonomy" id="1314867"/>
    <lineage>
        <taxon>Bacteria</taxon>
        <taxon>Pseudomonadati</taxon>
        <taxon>Pseudomonadota</taxon>
        <taxon>Gammaproteobacteria</taxon>
        <taxon>Alteromonadales</taxon>
        <taxon>Pseudoalteromonadaceae</taxon>
        <taxon>Pseudoalteromonas</taxon>
    </lineage>
</organism>
<sequence>MNKEFFLLVVLTMIYICILISMTKRVVNEVEINLLDKIFIVAVCWLIPFVGLFVAKLSLPSKSIYLGDKNRPKVPQDYTSNGDS</sequence>
<comment type="caution">
    <text evidence="2">The sequence shown here is derived from an EMBL/GenBank/DDBJ whole genome shotgun (WGS) entry which is preliminary data.</text>
</comment>
<proteinExistence type="predicted"/>
<keyword evidence="1" id="KW-1133">Transmembrane helix</keyword>
<gene>
    <name evidence="2" type="ORF">PAUR_a1671</name>
</gene>
<reference evidence="2 3" key="1">
    <citation type="submission" date="2015-03" db="EMBL/GenBank/DDBJ databases">
        <title>Genome sequence of Pseudoalteromonas aurantia.</title>
        <authorList>
            <person name="Xie B.-B."/>
            <person name="Rong J.-C."/>
            <person name="Qin Q.-L."/>
            <person name="Zhang Y.-Z."/>
        </authorList>
    </citation>
    <scope>NUCLEOTIDE SEQUENCE [LARGE SCALE GENOMIC DNA]</scope>
    <source>
        <strain evidence="2 3">208</strain>
    </source>
</reference>
<feature type="transmembrane region" description="Helical" evidence="1">
    <location>
        <begin position="38"/>
        <end position="59"/>
    </location>
</feature>
<dbReference type="EMBL" id="AQGV01000012">
    <property type="protein sequence ID" value="MBE0368137.1"/>
    <property type="molecule type" value="Genomic_DNA"/>
</dbReference>
<evidence type="ECO:0000313" key="3">
    <source>
        <dbReference type="Proteomes" id="UP000615755"/>
    </source>
</evidence>
<protein>
    <submittedName>
        <fullName evidence="2">Uncharacterized protein</fullName>
    </submittedName>
</protein>
<dbReference type="RefSeq" id="WP_192507460.1">
    <property type="nucleotide sequence ID" value="NZ_AQGV01000012.1"/>
</dbReference>
<evidence type="ECO:0000313" key="2">
    <source>
        <dbReference type="EMBL" id="MBE0368137.1"/>
    </source>
</evidence>
<keyword evidence="3" id="KW-1185">Reference proteome</keyword>
<accession>A0ABR9EBE0</accession>
<keyword evidence="1" id="KW-0472">Membrane</keyword>
<evidence type="ECO:0000256" key="1">
    <source>
        <dbReference type="SAM" id="Phobius"/>
    </source>
</evidence>
<dbReference type="Proteomes" id="UP000615755">
    <property type="component" value="Unassembled WGS sequence"/>
</dbReference>
<keyword evidence="1" id="KW-0812">Transmembrane</keyword>